<dbReference type="PANTHER" id="PTHR43706">
    <property type="entry name" value="NADH DEHYDROGENASE"/>
    <property type="match status" value="1"/>
</dbReference>
<keyword evidence="7" id="KW-1185">Reference proteome</keyword>
<dbReference type="Gene3D" id="3.50.50.100">
    <property type="match status" value="1"/>
</dbReference>
<evidence type="ECO:0000256" key="2">
    <source>
        <dbReference type="ARBA" id="ARBA00022630"/>
    </source>
</evidence>
<dbReference type="EMBL" id="JAUIZM010000001">
    <property type="protein sequence ID" value="KAK1401556.1"/>
    <property type="molecule type" value="Genomic_DNA"/>
</dbReference>
<protein>
    <submittedName>
        <fullName evidence="6">Internal alternative NAD(P)H-ubiquinone oxidoreductase A1, mitochondrial-like</fullName>
    </submittedName>
</protein>
<reference evidence="6" key="2">
    <citation type="submission" date="2023-05" db="EMBL/GenBank/DDBJ databases">
        <authorList>
            <person name="Schelkunov M.I."/>
        </authorList>
    </citation>
    <scope>NUCLEOTIDE SEQUENCE</scope>
    <source>
        <strain evidence="6">Hsosn_3</strain>
        <tissue evidence="6">Leaf</tissue>
    </source>
</reference>
<sequence>MACPDLLLQASTKEMALARIVRNGLRQSGSVTSHASLNDTTCEGLPTCSNFRPFVVKVEIGINFSYLTSIKKVDQISVGCKGISVTPQYQFAETDKIVEESNLEYENQNYSSLEATKPGEKPWVVVLGTGWVACRFVKGNNTKIYYVVCTSPRNHVVFTPVLASTCVGTLNFWSVAEPITRIQSAVAKNPKSYFYLATCIDVDTNKHEVSSYAQMQTRTNMK</sequence>
<evidence type="ECO:0000256" key="4">
    <source>
        <dbReference type="ARBA" id="ARBA00023002"/>
    </source>
</evidence>
<keyword evidence="2" id="KW-0285">Flavoprotein</keyword>
<dbReference type="AlphaFoldDB" id="A0AAD8JD62"/>
<proteinExistence type="inferred from homology"/>
<evidence type="ECO:0000313" key="6">
    <source>
        <dbReference type="EMBL" id="KAK1401556.1"/>
    </source>
</evidence>
<keyword evidence="3" id="KW-0274">FAD</keyword>
<keyword evidence="4" id="KW-0560">Oxidoreductase</keyword>
<gene>
    <name evidence="6" type="ORF">POM88_001161</name>
</gene>
<dbReference type="InterPro" id="IPR045024">
    <property type="entry name" value="NDH-2"/>
</dbReference>
<evidence type="ECO:0000256" key="3">
    <source>
        <dbReference type="ARBA" id="ARBA00022827"/>
    </source>
</evidence>
<organism evidence="6 7">
    <name type="scientific">Heracleum sosnowskyi</name>
    <dbReference type="NCBI Taxonomy" id="360622"/>
    <lineage>
        <taxon>Eukaryota</taxon>
        <taxon>Viridiplantae</taxon>
        <taxon>Streptophyta</taxon>
        <taxon>Embryophyta</taxon>
        <taxon>Tracheophyta</taxon>
        <taxon>Spermatophyta</taxon>
        <taxon>Magnoliopsida</taxon>
        <taxon>eudicotyledons</taxon>
        <taxon>Gunneridae</taxon>
        <taxon>Pentapetalae</taxon>
        <taxon>asterids</taxon>
        <taxon>campanulids</taxon>
        <taxon>Apiales</taxon>
        <taxon>Apiaceae</taxon>
        <taxon>Apioideae</taxon>
        <taxon>apioid superclade</taxon>
        <taxon>Tordylieae</taxon>
        <taxon>Tordyliinae</taxon>
        <taxon>Heracleum</taxon>
    </lineage>
</organism>
<evidence type="ECO:0000313" key="7">
    <source>
        <dbReference type="Proteomes" id="UP001237642"/>
    </source>
</evidence>
<comment type="similarity">
    <text evidence="1">Belongs to the NADH dehydrogenase family.</text>
</comment>
<name>A0AAD8JD62_9APIA</name>
<dbReference type="Proteomes" id="UP001237642">
    <property type="component" value="Unassembled WGS sequence"/>
</dbReference>
<reference evidence="6" key="1">
    <citation type="submission" date="2023-02" db="EMBL/GenBank/DDBJ databases">
        <title>Genome of toxic invasive species Heracleum sosnowskyi carries increased number of genes despite the absence of recent whole-genome duplications.</title>
        <authorList>
            <person name="Schelkunov M."/>
            <person name="Shtratnikova V."/>
            <person name="Makarenko M."/>
            <person name="Klepikova A."/>
            <person name="Omelchenko D."/>
            <person name="Novikova G."/>
            <person name="Obukhova E."/>
            <person name="Bogdanov V."/>
            <person name="Penin A."/>
            <person name="Logacheva M."/>
        </authorList>
    </citation>
    <scope>NUCLEOTIDE SEQUENCE</scope>
    <source>
        <strain evidence="6">Hsosn_3</strain>
        <tissue evidence="6">Leaf</tissue>
    </source>
</reference>
<dbReference type="PANTHER" id="PTHR43706:SF4">
    <property type="entry name" value="NADH:UBIQUINONE REDUCTASE (NON-ELECTROGENIC)"/>
    <property type="match status" value="1"/>
</dbReference>
<dbReference type="GO" id="GO:0003954">
    <property type="term" value="F:NADH dehydrogenase activity"/>
    <property type="evidence" value="ECO:0007669"/>
    <property type="project" value="InterPro"/>
</dbReference>
<accession>A0AAD8JD62</accession>
<dbReference type="GO" id="GO:0005739">
    <property type="term" value="C:mitochondrion"/>
    <property type="evidence" value="ECO:0007669"/>
    <property type="project" value="TreeGrafter"/>
</dbReference>
<evidence type="ECO:0000256" key="5">
    <source>
        <dbReference type="ARBA" id="ARBA00023027"/>
    </source>
</evidence>
<comment type="caution">
    <text evidence="6">The sequence shown here is derived from an EMBL/GenBank/DDBJ whole genome shotgun (WGS) entry which is preliminary data.</text>
</comment>
<keyword evidence="5" id="KW-0520">NAD</keyword>
<evidence type="ECO:0000256" key="1">
    <source>
        <dbReference type="ARBA" id="ARBA00005272"/>
    </source>
</evidence>